<evidence type="ECO:0000313" key="2">
    <source>
        <dbReference type="EMBL" id="KAJ3659009.1"/>
    </source>
</evidence>
<keyword evidence="1" id="KW-0175">Coiled coil</keyword>
<evidence type="ECO:0000313" key="3">
    <source>
        <dbReference type="Proteomes" id="UP001168821"/>
    </source>
</evidence>
<keyword evidence="3" id="KW-1185">Reference proteome</keyword>
<evidence type="ECO:0000256" key="1">
    <source>
        <dbReference type="SAM" id="Coils"/>
    </source>
</evidence>
<dbReference type="EMBL" id="JALNTZ010000003">
    <property type="protein sequence ID" value="KAJ3659009.1"/>
    <property type="molecule type" value="Genomic_DNA"/>
</dbReference>
<comment type="caution">
    <text evidence="2">The sequence shown here is derived from an EMBL/GenBank/DDBJ whole genome shotgun (WGS) entry which is preliminary data.</text>
</comment>
<name>A0AA38ITC0_9CUCU</name>
<organism evidence="2 3">
    <name type="scientific">Zophobas morio</name>
    <dbReference type="NCBI Taxonomy" id="2755281"/>
    <lineage>
        <taxon>Eukaryota</taxon>
        <taxon>Metazoa</taxon>
        <taxon>Ecdysozoa</taxon>
        <taxon>Arthropoda</taxon>
        <taxon>Hexapoda</taxon>
        <taxon>Insecta</taxon>
        <taxon>Pterygota</taxon>
        <taxon>Neoptera</taxon>
        <taxon>Endopterygota</taxon>
        <taxon>Coleoptera</taxon>
        <taxon>Polyphaga</taxon>
        <taxon>Cucujiformia</taxon>
        <taxon>Tenebrionidae</taxon>
        <taxon>Zophobas</taxon>
    </lineage>
</organism>
<dbReference type="Gene3D" id="2.60.120.650">
    <property type="entry name" value="Cupin"/>
    <property type="match status" value="1"/>
</dbReference>
<evidence type="ECO:0008006" key="4">
    <source>
        <dbReference type="Google" id="ProtNLM"/>
    </source>
</evidence>
<protein>
    <recommendedName>
        <fullName evidence="4">Zinc finger PHD-type domain-containing protein</fullName>
    </recommendedName>
</protein>
<dbReference type="PANTHER" id="PTHR37445:SF3">
    <property type="entry name" value="ZINC FINGER PHD-TYPE DOMAIN-CONTAINING PROTEIN"/>
    <property type="match status" value="1"/>
</dbReference>
<dbReference type="Proteomes" id="UP001168821">
    <property type="component" value="Unassembled WGS sequence"/>
</dbReference>
<reference evidence="2" key="1">
    <citation type="journal article" date="2023" name="G3 (Bethesda)">
        <title>Whole genome assemblies of Zophobas morio and Tenebrio molitor.</title>
        <authorList>
            <person name="Kaur S."/>
            <person name="Stinson S.A."/>
            <person name="diCenzo G.C."/>
        </authorList>
    </citation>
    <scope>NUCLEOTIDE SEQUENCE</scope>
    <source>
        <strain evidence="2">QUZm001</strain>
    </source>
</reference>
<dbReference type="AlphaFoldDB" id="A0AA38ITC0"/>
<proteinExistence type="predicted"/>
<feature type="coiled-coil region" evidence="1">
    <location>
        <begin position="60"/>
        <end position="87"/>
    </location>
</feature>
<dbReference type="SUPFAM" id="SSF57903">
    <property type="entry name" value="FYVE/PHD zinc finger"/>
    <property type="match status" value="1"/>
</dbReference>
<dbReference type="InterPro" id="IPR011011">
    <property type="entry name" value="Znf_FYVE_PHD"/>
</dbReference>
<sequence>MSGKCSICKRNCKDSLSCDICGQVSHPNCAGVSPQEAECLRASNRKIRYFCEKCNIVDIVSTLQQEVNELKNELSEMKKKADEEISVKETGEVGGLSKEEEIISEIIDRQSRANNLIIYNLPEPNMDVVDDSHRTDISNAAKILGTDESVVSKCIRLGKKNDISKIRPLLVRFNTADDVLSVLKSYRTQNNIYVNRDLTVCQRNLAYNVRKEFRRRKDNGENEIKLRYFNGLPKIVKIQTNDQKN</sequence>
<accession>A0AA38ITC0</accession>
<gene>
    <name evidence="2" type="ORF">Zmor_010719</name>
</gene>
<dbReference type="PANTHER" id="PTHR37445">
    <property type="entry name" value="PROTEIN CBG24663"/>
    <property type="match status" value="1"/>
</dbReference>